<dbReference type="Gene3D" id="1.20.58.120">
    <property type="entry name" value="BAG domain"/>
    <property type="match status" value="1"/>
</dbReference>
<dbReference type="AlphaFoldDB" id="A0A147B843"/>
<dbReference type="GO" id="GO:0016020">
    <property type="term" value="C:membrane"/>
    <property type="evidence" value="ECO:0007669"/>
    <property type="project" value="TreeGrafter"/>
</dbReference>
<proteinExistence type="predicted"/>
<evidence type="ECO:0000256" key="1">
    <source>
        <dbReference type="ARBA" id="ARBA00023186"/>
    </source>
</evidence>
<keyword evidence="1" id="KW-0143">Chaperone</keyword>
<feature type="compositionally biased region" description="Basic and acidic residues" evidence="2">
    <location>
        <begin position="119"/>
        <end position="133"/>
    </location>
</feature>
<organism evidence="4">
    <name type="scientific">Alectorobius mimon</name>
    <dbReference type="NCBI Taxonomy" id="360319"/>
    <lineage>
        <taxon>Eukaryota</taxon>
        <taxon>Metazoa</taxon>
        <taxon>Ecdysozoa</taxon>
        <taxon>Arthropoda</taxon>
        <taxon>Chelicerata</taxon>
        <taxon>Arachnida</taxon>
        <taxon>Acari</taxon>
        <taxon>Parasitiformes</taxon>
        <taxon>Ixodida</taxon>
        <taxon>Ixodoidea</taxon>
        <taxon>Argasidae</taxon>
        <taxon>Ornithodorinae</taxon>
        <taxon>Alectorobius</taxon>
    </lineage>
</organism>
<evidence type="ECO:0000259" key="3">
    <source>
        <dbReference type="PROSITE" id="PS51035"/>
    </source>
</evidence>
<dbReference type="PROSITE" id="PS51035">
    <property type="entry name" value="BAG"/>
    <property type="match status" value="1"/>
</dbReference>
<dbReference type="GO" id="GO:0050821">
    <property type="term" value="P:protein stabilization"/>
    <property type="evidence" value="ECO:0007669"/>
    <property type="project" value="TreeGrafter"/>
</dbReference>
<dbReference type="SUPFAM" id="SSF63491">
    <property type="entry name" value="BAG domain"/>
    <property type="match status" value="1"/>
</dbReference>
<reference evidence="4" key="1">
    <citation type="submission" date="2016-03" db="EMBL/GenBank/DDBJ databases">
        <title>Gut transcriptome analysis on engorged females of Ornithodoros mimon (Acari: Argasidae) and phylogenetic inferences of soft ticks.</title>
        <authorList>
            <person name="Landulfo G.A."/>
            <person name="Giovanni D."/>
            <person name="Carvalho E."/>
            <person name="Junqueira-de-Azevedo I."/>
            <person name="Patane J."/>
            <person name="Mendoca R."/>
            <person name="Barros-Battesti D."/>
        </authorList>
    </citation>
    <scope>NUCLEOTIDE SEQUENCE</scope>
    <source>
        <strain evidence="4">Females</strain>
        <tissue evidence="4">Gut</tissue>
    </source>
</reference>
<feature type="non-terminal residue" evidence="4">
    <location>
        <position position="1"/>
    </location>
</feature>
<dbReference type="InterPro" id="IPR036533">
    <property type="entry name" value="BAG_dom_sf"/>
</dbReference>
<feature type="compositionally biased region" description="Pro residues" evidence="2">
    <location>
        <begin position="179"/>
        <end position="194"/>
    </location>
</feature>
<feature type="non-terminal residue" evidence="4">
    <location>
        <position position="301"/>
    </location>
</feature>
<dbReference type="GO" id="GO:0005829">
    <property type="term" value="C:cytosol"/>
    <property type="evidence" value="ECO:0007669"/>
    <property type="project" value="TreeGrafter"/>
</dbReference>
<dbReference type="GO" id="GO:0000774">
    <property type="term" value="F:adenyl-nucleotide exchange factor activity"/>
    <property type="evidence" value="ECO:0007669"/>
    <property type="project" value="TreeGrafter"/>
</dbReference>
<dbReference type="InterPro" id="IPR003103">
    <property type="entry name" value="BAG_domain"/>
</dbReference>
<feature type="compositionally biased region" description="Low complexity" evidence="2">
    <location>
        <begin position="15"/>
        <end position="35"/>
    </location>
</feature>
<name>A0A147B843_9ACAR</name>
<feature type="region of interest" description="Disordered" evidence="2">
    <location>
        <begin position="1"/>
        <end position="206"/>
    </location>
</feature>
<dbReference type="GO" id="GO:0051087">
    <property type="term" value="F:protein-folding chaperone binding"/>
    <property type="evidence" value="ECO:0007669"/>
    <property type="project" value="InterPro"/>
</dbReference>
<dbReference type="GO" id="GO:0005634">
    <property type="term" value="C:nucleus"/>
    <property type="evidence" value="ECO:0007669"/>
    <property type="project" value="TreeGrafter"/>
</dbReference>
<sequence length="301" mass="32446">PIKVVHEQPDDCDSMSETSSQGSRSSTGSGRNTGSKLRHEPRVHHIPITVEPRDGSSSSGYGSDGDGKQKAAENGMSSPTDSPKVSSPVEKKVHTIPIQIQAGDGAPVDHTAKPSISREGMHGEPHATPERGWAHTFPRQKCQQAPNRSMPHATSKSASGGTIPSSAQKASTSGRQGPTSPPPTSPPPTSPPTSPQASNSKGPLPPEEVIRRINLELNDLVEQVNNFTGEQGDKQYRFLDEMLTRLMLRLDTIDPAGNDNIRQMRKQAICDVQRVINRLEGRECQELVPAEDTPIVEADNE</sequence>
<evidence type="ECO:0000256" key="2">
    <source>
        <dbReference type="SAM" id="MobiDB-lite"/>
    </source>
</evidence>
<dbReference type="EMBL" id="GEIB01001787">
    <property type="protein sequence ID" value="JAR86585.1"/>
    <property type="molecule type" value="Transcribed_RNA"/>
</dbReference>
<protein>
    <submittedName>
        <fullName evidence="4">Mediator of rna polymerase ii transcription subunit 12 like isoform x4</fullName>
    </submittedName>
</protein>
<feature type="compositionally biased region" description="Polar residues" evidence="2">
    <location>
        <begin position="141"/>
        <end position="177"/>
    </location>
</feature>
<dbReference type="PANTHER" id="PTHR12329:SF5">
    <property type="entry name" value="STARVIN, ISOFORM E"/>
    <property type="match status" value="1"/>
</dbReference>
<feature type="compositionally biased region" description="Polar residues" evidence="2">
    <location>
        <begin position="75"/>
        <end position="85"/>
    </location>
</feature>
<dbReference type="InterPro" id="IPR039773">
    <property type="entry name" value="BAG_chaperone_regulator"/>
</dbReference>
<evidence type="ECO:0000313" key="4">
    <source>
        <dbReference type="EMBL" id="JAR86585.1"/>
    </source>
</evidence>
<accession>A0A147B843</accession>
<dbReference type="PANTHER" id="PTHR12329">
    <property type="entry name" value="BCL2-ASSOCIATED ATHANOGENE"/>
    <property type="match status" value="1"/>
</dbReference>
<dbReference type="SMART" id="SM00264">
    <property type="entry name" value="BAG"/>
    <property type="match status" value="1"/>
</dbReference>
<feature type="domain" description="BAG" evidence="3">
    <location>
        <begin position="223"/>
        <end position="283"/>
    </location>
</feature>
<dbReference type="Pfam" id="PF02179">
    <property type="entry name" value="BAG"/>
    <property type="match status" value="1"/>
</dbReference>